<dbReference type="SMART" id="SM00220">
    <property type="entry name" value="S_TKc"/>
    <property type="match status" value="1"/>
</dbReference>
<feature type="compositionally biased region" description="Basic and acidic residues" evidence="10">
    <location>
        <begin position="81"/>
        <end position="94"/>
    </location>
</feature>
<keyword evidence="5" id="KW-0418">Kinase</keyword>
<sequence length="1126" mass="126459">MDPYDPNVVAYIFAAPGKSNRLTEQAIAYHLKATGSKGSDGNEDHGDFLKADTHSSNVDVASDTSDSEEDSQPDSADTNLETERKEPMCLKIRFDDPPRTKSGFTFGRDAKLAEFVLPPQTRASGRHFALTFDHENQLIVRDLRSKYGTRVIYGNPKAADASEVVEAKCRIGSKRGQMDWSARGPSMAGGFHPIINVDDEIQFKIIVPDHNVEDAEYHQKVSQYCQGAAADRLMEGMAIESCPITEGATPVVSESAPADRSFWKKRIGAGAFGTVYYAWDVKTREVFAIKEPVRTKFSITAWKREIDTMRDLSHPHIIELMLHSLTPIPKLYFEYAPGKSLAEYTTTSTFLQNQQIAVQLLDALNYLHSRRVPLVHRDIKPENVLVKVWTQPDVHVKLGDFGLAKSEDLIQTRNRGTPYYWAPEVALRQDSLIYDCQVDIWSLGALLLTMECNGRPNANDRKQAGVTGEMPEWAHFLILSGQVYAKEEENTPVLKFVLKYMLKFEAKERCRAEACFRIAVQEFSTQPSGYSAGAQATLSPMKGERSDESTVKAGPEHGEEKSARQNPRLRFDDADRTKDAHIEEQSTIIHRHRAERAANEAHGISNELNDQADYIAAPPINPATAVAAAEPRSSASHCLGSALRMAKMHDIANCDAEKPDKTPGPGRDLDLSDAVTDVDRLSTPERDELGLRITTALQRLPGKDLDPGELFERLAAVRDRKEPSSPDSSSRSSTGSPPPRESNVRLEGISYQELVQRQGRPALPLEYLSGEVTKGRRKKQERLWVDKDYKAVHKDDVAPVFSGQLEDWLAFRHRWQWDNRGKAESGEGFNEHLASETKHFSDRGHGGWVKKKGFEAATRKVWDFYRAQAEPAAECPAGSTLSAYTEAANQRLSNHGFLKRVEFAENPREQDMWTTWVEYLDYIYYWQDSYAKKVRKVEGMANRAWDAFEAHIWVLEPTEPFLEATEPPEVQLERVNAELEARTAAVHKLLRGIAGHRHWESLLRRQEKRGIWARKQIALIESAGEENTRVDREHTRKEDKGDEAEAGPAPGGKQQGKMKRQRSEEETSQPTSKKAKTGGQQARTGRRKGTSSQLTASSPRRSGRLAAQATISHGVETTRIIRETKW</sequence>
<dbReference type="CDD" id="cd00060">
    <property type="entry name" value="FHA"/>
    <property type="match status" value="1"/>
</dbReference>
<dbReference type="PROSITE" id="PS00108">
    <property type="entry name" value="PROTEIN_KINASE_ST"/>
    <property type="match status" value="1"/>
</dbReference>
<dbReference type="InterPro" id="IPR008271">
    <property type="entry name" value="Ser/Thr_kinase_AS"/>
</dbReference>
<evidence type="ECO:0000256" key="4">
    <source>
        <dbReference type="ARBA" id="ARBA00022741"/>
    </source>
</evidence>
<feature type="compositionally biased region" description="Polar residues" evidence="10">
    <location>
        <begin position="54"/>
        <end position="64"/>
    </location>
</feature>
<dbReference type="GO" id="GO:0044773">
    <property type="term" value="P:mitotic DNA damage checkpoint signaling"/>
    <property type="evidence" value="ECO:0007669"/>
    <property type="project" value="TreeGrafter"/>
</dbReference>
<reference evidence="13 14" key="1">
    <citation type="submission" date="2020-02" db="EMBL/GenBank/DDBJ databases">
        <title>Comparative genomics of the hypocrealean fungal genus Beauvera.</title>
        <authorList>
            <person name="Showalter D.N."/>
            <person name="Bushley K.E."/>
            <person name="Rehner S.A."/>
        </authorList>
    </citation>
    <scope>NUCLEOTIDE SEQUENCE [LARGE SCALE GENOMIC DNA]</scope>
    <source>
        <strain evidence="13 14">ARSEF4384</strain>
    </source>
</reference>
<dbReference type="Gene3D" id="1.10.510.10">
    <property type="entry name" value="Transferase(Phosphotransferase) domain 1"/>
    <property type="match status" value="1"/>
</dbReference>
<feature type="compositionally biased region" description="Low complexity" evidence="10">
    <location>
        <begin position="725"/>
        <end position="735"/>
    </location>
</feature>
<evidence type="ECO:0000259" key="12">
    <source>
        <dbReference type="PROSITE" id="PS50011"/>
    </source>
</evidence>
<evidence type="ECO:0000256" key="8">
    <source>
        <dbReference type="ARBA" id="ARBA00048679"/>
    </source>
</evidence>
<dbReference type="EC" id="2.7.11.1" evidence="2"/>
<dbReference type="InterPro" id="IPR008984">
    <property type="entry name" value="SMAD_FHA_dom_sf"/>
</dbReference>
<dbReference type="PROSITE" id="PS00107">
    <property type="entry name" value="PROTEIN_KINASE_ATP"/>
    <property type="match status" value="1"/>
</dbReference>
<name>A0AAW0RMC2_9HYPO</name>
<dbReference type="PANTHER" id="PTHR44167">
    <property type="entry name" value="OVARIAN-SPECIFIC SERINE/THREONINE-PROTEIN KINASE LOK-RELATED"/>
    <property type="match status" value="1"/>
</dbReference>
<feature type="domain" description="Protein kinase" evidence="12">
    <location>
        <begin position="261"/>
        <end position="524"/>
    </location>
</feature>
<feature type="compositionally biased region" description="Polar residues" evidence="10">
    <location>
        <begin position="1090"/>
        <end position="1100"/>
    </location>
</feature>
<keyword evidence="6 9" id="KW-0067">ATP-binding</keyword>
<evidence type="ECO:0000259" key="11">
    <source>
        <dbReference type="PROSITE" id="PS50006"/>
    </source>
</evidence>
<feature type="compositionally biased region" description="Basic and acidic residues" evidence="10">
    <location>
        <begin position="542"/>
        <end position="568"/>
    </location>
</feature>
<dbReference type="PANTHER" id="PTHR44167:SF24">
    <property type="entry name" value="SERINE_THREONINE-PROTEIN KINASE CHK2"/>
    <property type="match status" value="1"/>
</dbReference>
<dbReference type="GO" id="GO:0004674">
    <property type="term" value="F:protein serine/threonine kinase activity"/>
    <property type="evidence" value="ECO:0007669"/>
    <property type="project" value="UniProtKB-KW"/>
</dbReference>
<protein>
    <recommendedName>
        <fullName evidence="2">non-specific serine/threonine protein kinase</fullName>
        <ecNumber evidence="2">2.7.11.1</ecNumber>
    </recommendedName>
</protein>
<feature type="region of interest" description="Disordered" evidence="10">
    <location>
        <begin position="529"/>
        <end position="568"/>
    </location>
</feature>
<evidence type="ECO:0000256" key="5">
    <source>
        <dbReference type="ARBA" id="ARBA00022777"/>
    </source>
</evidence>
<dbReference type="Pfam" id="PF00069">
    <property type="entry name" value="Pkinase"/>
    <property type="match status" value="1"/>
</dbReference>
<dbReference type="GO" id="GO:0005634">
    <property type="term" value="C:nucleus"/>
    <property type="evidence" value="ECO:0007669"/>
    <property type="project" value="TreeGrafter"/>
</dbReference>
<evidence type="ECO:0000256" key="6">
    <source>
        <dbReference type="ARBA" id="ARBA00022840"/>
    </source>
</evidence>
<keyword evidence="14" id="KW-1185">Reference proteome</keyword>
<dbReference type="EMBL" id="JAAHCF010000557">
    <property type="protein sequence ID" value="KAK8143089.1"/>
    <property type="molecule type" value="Genomic_DNA"/>
</dbReference>
<evidence type="ECO:0000313" key="13">
    <source>
        <dbReference type="EMBL" id="KAK8143089.1"/>
    </source>
</evidence>
<feature type="region of interest" description="Disordered" evidence="10">
    <location>
        <begin position="715"/>
        <end position="745"/>
    </location>
</feature>
<dbReference type="Gene3D" id="2.60.200.20">
    <property type="match status" value="1"/>
</dbReference>
<feature type="compositionally biased region" description="Basic and acidic residues" evidence="10">
    <location>
        <begin position="1026"/>
        <end position="1040"/>
    </location>
</feature>
<evidence type="ECO:0000256" key="3">
    <source>
        <dbReference type="ARBA" id="ARBA00022527"/>
    </source>
</evidence>
<keyword evidence="5" id="KW-0808">Transferase</keyword>
<feature type="compositionally biased region" description="Polar residues" evidence="10">
    <location>
        <begin position="1068"/>
        <end position="1083"/>
    </location>
</feature>
<dbReference type="InterPro" id="IPR017441">
    <property type="entry name" value="Protein_kinase_ATP_BS"/>
</dbReference>
<evidence type="ECO:0000256" key="9">
    <source>
        <dbReference type="PROSITE-ProRule" id="PRU10141"/>
    </source>
</evidence>
<comment type="caution">
    <text evidence="13">The sequence shown here is derived from an EMBL/GenBank/DDBJ whole genome shotgun (WGS) entry which is preliminary data.</text>
</comment>
<dbReference type="SUPFAM" id="SSF56112">
    <property type="entry name" value="Protein kinase-like (PK-like)"/>
    <property type="match status" value="1"/>
</dbReference>
<feature type="region of interest" description="Disordered" evidence="10">
    <location>
        <begin position="33"/>
        <end position="94"/>
    </location>
</feature>
<keyword evidence="3" id="KW-0723">Serine/threonine-protein kinase</keyword>
<dbReference type="PROSITE" id="PS50011">
    <property type="entry name" value="PROTEIN_KINASE_DOM"/>
    <property type="match status" value="1"/>
</dbReference>
<dbReference type="PROSITE" id="PS50006">
    <property type="entry name" value="FHA_DOMAIN"/>
    <property type="match status" value="1"/>
</dbReference>
<comment type="catalytic activity">
    <reaction evidence="7">
        <text>L-threonyl-[protein] + ATP = O-phospho-L-threonyl-[protein] + ADP + H(+)</text>
        <dbReference type="Rhea" id="RHEA:46608"/>
        <dbReference type="Rhea" id="RHEA-COMP:11060"/>
        <dbReference type="Rhea" id="RHEA-COMP:11605"/>
        <dbReference type="ChEBI" id="CHEBI:15378"/>
        <dbReference type="ChEBI" id="CHEBI:30013"/>
        <dbReference type="ChEBI" id="CHEBI:30616"/>
        <dbReference type="ChEBI" id="CHEBI:61977"/>
        <dbReference type="ChEBI" id="CHEBI:456216"/>
        <dbReference type="EC" id="2.7.11.1"/>
    </reaction>
</comment>
<accession>A0AAW0RMC2</accession>
<dbReference type="GO" id="GO:0005524">
    <property type="term" value="F:ATP binding"/>
    <property type="evidence" value="ECO:0007669"/>
    <property type="project" value="UniProtKB-UniRule"/>
</dbReference>
<dbReference type="SUPFAM" id="SSF49879">
    <property type="entry name" value="SMAD/FHA domain"/>
    <property type="match status" value="1"/>
</dbReference>
<evidence type="ECO:0000256" key="1">
    <source>
        <dbReference type="ARBA" id="ARBA00005575"/>
    </source>
</evidence>
<evidence type="ECO:0000256" key="7">
    <source>
        <dbReference type="ARBA" id="ARBA00047899"/>
    </source>
</evidence>
<feature type="domain" description="FHA" evidence="11">
    <location>
        <begin position="104"/>
        <end position="151"/>
    </location>
</feature>
<dbReference type="Proteomes" id="UP001397290">
    <property type="component" value="Unassembled WGS sequence"/>
</dbReference>
<dbReference type="InterPro" id="IPR011009">
    <property type="entry name" value="Kinase-like_dom_sf"/>
</dbReference>
<dbReference type="AlphaFoldDB" id="A0AAW0RMC2"/>
<evidence type="ECO:0000256" key="2">
    <source>
        <dbReference type="ARBA" id="ARBA00012513"/>
    </source>
</evidence>
<organism evidence="13 14">
    <name type="scientific">Beauveria asiatica</name>
    <dbReference type="NCBI Taxonomy" id="1069075"/>
    <lineage>
        <taxon>Eukaryota</taxon>
        <taxon>Fungi</taxon>
        <taxon>Dikarya</taxon>
        <taxon>Ascomycota</taxon>
        <taxon>Pezizomycotina</taxon>
        <taxon>Sordariomycetes</taxon>
        <taxon>Hypocreomycetidae</taxon>
        <taxon>Hypocreales</taxon>
        <taxon>Cordycipitaceae</taxon>
        <taxon>Beauveria</taxon>
    </lineage>
</organism>
<evidence type="ECO:0000313" key="14">
    <source>
        <dbReference type="Proteomes" id="UP001397290"/>
    </source>
</evidence>
<feature type="binding site" evidence="9">
    <location>
        <position position="290"/>
    </location>
    <ligand>
        <name>ATP</name>
        <dbReference type="ChEBI" id="CHEBI:30616"/>
    </ligand>
</feature>
<feature type="compositionally biased region" description="Basic and acidic residues" evidence="10">
    <location>
        <begin position="40"/>
        <end position="53"/>
    </location>
</feature>
<keyword evidence="4 9" id="KW-0547">Nucleotide-binding</keyword>
<gene>
    <name evidence="13" type="ORF">G3M48_007735</name>
</gene>
<dbReference type="InterPro" id="IPR000719">
    <property type="entry name" value="Prot_kinase_dom"/>
</dbReference>
<feature type="compositionally biased region" description="Basic and acidic residues" evidence="10">
    <location>
        <begin position="715"/>
        <end position="724"/>
    </location>
</feature>
<comment type="catalytic activity">
    <reaction evidence="8">
        <text>L-seryl-[protein] + ATP = O-phospho-L-seryl-[protein] + ADP + H(+)</text>
        <dbReference type="Rhea" id="RHEA:17989"/>
        <dbReference type="Rhea" id="RHEA-COMP:9863"/>
        <dbReference type="Rhea" id="RHEA-COMP:11604"/>
        <dbReference type="ChEBI" id="CHEBI:15378"/>
        <dbReference type="ChEBI" id="CHEBI:29999"/>
        <dbReference type="ChEBI" id="CHEBI:30616"/>
        <dbReference type="ChEBI" id="CHEBI:83421"/>
        <dbReference type="ChEBI" id="CHEBI:456216"/>
        <dbReference type="EC" id="2.7.11.1"/>
    </reaction>
</comment>
<comment type="similarity">
    <text evidence="1">Belongs to the protein kinase superfamily. CAMK Ser/Thr protein kinase family. CHEK2 subfamily.</text>
</comment>
<dbReference type="InterPro" id="IPR000253">
    <property type="entry name" value="FHA_dom"/>
</dbReference>
<proteinExistence type="inferred from homology"/>
<feature type="compositionally biased region" description="Polar residues" evidence="10">
    <location>
        <begin position="529"/>
        <end position="538"/>
    </location>
</feature>
<evidence type="ECO:0000256" key="10">
    <source>
        <dbReference type="SAM" id="MobiDB-lite"/>
    </source>
</evidence>
<feature type="region of interest" description="Disordered" evidence="10">
    <location>
        <begin position="1023"/>
        <end position="1111"/>
    </location>
</feature>